<keyword evidence="1" id="KW-0812">Transmembrane</keyword>
<feature type="transmembrane region" description="Helical" evidence="1">
    <location>
        <begin position="109"/>
        <end position="130"/>
    </location>
</feature>
<dbReference type="RefSeq" id="WP_253863874.1">
    <property type="nucleotide sequence ID" value="NZ_BAAALN010000005.1"/>
</dbReference>
<keyword evidence="1" id="KW-1133">Transmembrane helix</keyword>
<sequence length="297" mass="30616">MTHWDDERLLDALRRTDATADALPADEHLRNCADCRQRFAAMRKLSDAGRVVAAESAADLRVPSFESVRAALPTASPVAADPVPRRTPRETLRLVSALVAAQVRLLPGALGPVSALGFAAAVGLALALPGNGLAEHVFSALVVLVVLTGVLTTSSQNRDPRTEALVALPISPPTVFTCRVVGVLGIDLAIATACSALVRLFGAADDLPSLLASWFGQALLTAGIALVFAVGRSPVLGVLTGGLAWLLGATSSVPAASGLPLHSAVSTLWSTSPLVLALGVALLAVAVLRLRVPRPMH</sequence>
<feature type="transmembrane region" description="Helical" evidence="1">
    <location>
        <begin position="176"/>
        <end position="198"/>
    </location>
</feature>
<protein>
    <recommendedName>
        <fullName evidence="4">Zinc-finger domain-containing protein</fullName>
    </recommendedName>
</protein>
<evidence type="ECO:0000256" key="1">
    <source>
        <dbReference type="SAM" id="Phobius"/>
    </source>
</evidence>
<feature type="transmembrane region" description="Helical" evidence="1">
    <location>
        <begin position="236"/>
        <end position="256"/>
    </location>
</feature>
<organism evidence="2 3">
    <name type="scientific">Prauserella halophila</name>
    <dbReference type="NCBI Taxonomy" id="185641"/>
    <lineage>
        <taxon>Bacteria</taxon>
        <taxon>Bacillati</taxon>
        <taxon>Actinomycetota</taxon>
        <taxon>Actinomycetes</taxon>
        <taxon>Pseudonocardiales</taxon>
        <taxon>Pseudonocardiaceae</taxon>
        <taxon>Prauserella</taxon>
    </lineage>
</organism>
<gene>
    <name evidence="2" type="ORF">GCM10009676_13290</name>
</gene>
<comment type="caution">
    <text evidence="2">The sequence shown here is derived from an EMBL/GenBank/DDBJ whole genome shotgun (WGS) entry which is preliminary data.</text>
</comment>
<keyword evidence="1" id="KW-0472">Membrane</keyword>
<evidence type="ECO:0000313" key="3">
    <source>
        <dbReference type="Proteomes" id="UP001500653"/>
    </source>
</evidence>
<name>A0ABN1W3V5_9PSEU</name>
<feature type="transmembrane region" description="Helical" evidence="1">
    <location>
        <begin position="268"/>
        <end position="288"/>
    </location>
</feature>
<feature type="transmembrane region" description="Helical" evidence="1">
    <location>
        <begin position="210"/>
        <end position="229"/>
    </location>
</feature>
<evidence type="ECO:0008006" key="4">
    <source>
        <dbReference type="Google" id="ProtNLM"/>
    </source>
</evidence>
<evidence type="ECO:0000313" key="2">
    <source>
        <dbReference type="EMBL" id="GAA1231611.1"/>
    </source>
</evidence>
<accession>A0ABN1W3V5</accession>
<feature type="transmembrane region" description="Helical" evidence="1">
    <location>
        <begin position="136"/>
        <end position="155"/>
    </location>
</feature>
<proteinExistence type="predicted"/>
<dbReference type="EMBL" id="BAAALN010000005">
    <property type="protein sequence ID" value="GAA1231611.1"/>
    <property type="molecule type" value="Genomic_DNA"/>
</dbReference>
<reference evidence="2 3" key="1">
    <citation type="journal article" date="2019" name="Int. J. Syst. Evol. Microbiol.">
        <title>The Global Catalogue of Microorganisms (GCM) 10K type strain sequencing project: providing services to taxonomists for standard genome sequencing and annotation.</title>
        <authorList>
            <consortium name="The Broad Institute Genomics Platform"/>
            <consortium name="The Broad Institute Genome Sequencing Center for Infectious Disease"/>
            <person name="Wu L."/>
            <person name="Ma J."/>
        </authorList>
    </citation>
    <scope>NUCLEOTIDE SEQUENCE [LARGE SCALE GENOMIC DNA]</scope>
    <source>
        <strain evidence="2 3">JCM 13023</strain>
    </source>
</reference>
<dbReference type="Proteomes" id="UP001500653">
    <property type="component" value="Unassembled WGS sequence"/>
</dbReference>
<keyword evidence="3" id="KW-1185">Reference proteome</keyword>